<dbReference type="RefSeq" id="WP_076007184.1">
    <property type="nucleotide sequence ID" value="NZ_MDZD01000018.1"/>
</dbReference>
<comment type="pathway">
    <text evidence="10">Lipid metabolism; phospholipid metabolism.</text>
</comment>
<sequence length="334" mass="36673">MKIAVDAMGGDNAPSAPVNGALQAIEKIADLEIILVGDHDRIMPLIQDSPRHTRLHIHHAPDVIGMGEAPVQAVRRKPDSSMVQAMKLVKTGKAAAVISAGNTGALMTAGLFILGRMTGIERPALSALLPVMNGWGLLLLDVGANLDPKPSQLVQYGIMGAYYCQEVYGIENPRVGLLNVGEEPRKGTPLIRETYERLQKSGLNFVGNIESRELMQGRADIVVSDGFSGNIALKLTEGLARDLMGEFKKLLMKNFKTKMAAYLLKDGLMDLKRRMDYQEYGGAPLLGLDQIVYKVHGASQEKAFYSAIQVAYNYCQKNTQTRLRERVREEEAHQ</sequence>
<evidence type="ECO:0000256" key="7">
    <source>
        <dbReference type="ARBA" id="ARBA00023264"/>
    </source>
</evidence>
<organism evidence="11 12">
    <name type="scientific">Sulfobacillus thermosulfidooxidans</name>
    <dbReference type="NCBI Taxonomy" id="28034"/>
    <lineage>
        <taxon>Bacteria</taxon>
        <taxon>Bacillati</taxon>
        <taxon>Bacillota</taxon>
        <taxon>Clostridia</taxon>
        <taxon>Eubacteriales</taxon>
        <taxon>Clostridiales Family XVII. Incertae Sedis</taxon>
        <taxon>Sulfobacillus</taxon>
    </lineage>
</organism>
<evidence type="ECO:0000256" key="6">
    <source>
        <dbReference type="ARBA" id="ARBA00023209"/>
    </source>
</evidence>
<dbReference type="GO" id="GO:0008654">
    <property type="term" value="P:phospholipid biosynthetic process"/>
    <property type="evidence" value="ECO:0007669"/>
    <property type="project" value="UniProtKB-KW"/>
</dbReference>
<dbReference type="UniPathway" id="UPA00085"/>
<comment type="catalytic activity">
    <reaction evidence="1 10">
        <text>a fatty acyl-[ACP] + phosphate = an acyl phosphate + holo-[ACP]</text>
        <dbReference type="Rhea" id="RHEA:42292"/>
        <dbReference type="Rhea" id="RHEA-COMP:9685"/>
        <dbReference type="Rhea" id="RHEA-COMP:14125"/>
        <dbReference type="ChEBI" id="CHEBI:43474"/>
        <dbReference type="ChEBI" id="CHEBI:59918"/>
        <dbReference type="ChEBI" id="CHEBI:64479"/>
        <dbReference type="ChEBI" id="CHEBI:138651"/>
        <dbReference type="EC" id="2.3.1.274"/>
    </reaction>
</comment>
<dbReference type="Pfam" id="PF02504">
    <property type="entry name" value="FA_synthesis"/>
    <property type="match status" value="1"/>
</dbReference>
<dbReference type="HAMAP" id="MF_00019">
    <property type="entry name" value="PlsX"/>
    <property type="match status" value="1"/>
</dbReference>
<evidence type="ECO:0000313" key="12">
    <source>
        <dbReference type="Proteomes" id="UP000242705"/>
    </source>
</evidence>
<dbReference type="SUPFAM" id="SSF53659">
    <property type="entry name" value="Isocitrate/Isopropylmalate dehydrogenase-like"/>
    <property type="match status" value="1"/>
</dbReference>
<dbReference type="AlphaFoldDB" id="A0A1R0IQJ0"/>
<comment type="subcellular location">
    <subcellularLocation>
        <location evidence="10">Cytoplasm</location>
    </subcellularLocation>
    <text evidence="10">Associated with the membrane possibly through PlsY.</text>
</comment>
<dbReference type="Gene3D" id="3.40.718.10">
    <property type="entry name" value="Isopropylmalate Dehydrogenase"/>
    <property type="match status" value="1"/>
</dbReference>
<dbReference type="EC" id="2.3.1.274" evidence="8 10"/>
<evidence type="ECO:0000256" key="9">
    <source>
        <dbReference type="ARBA" id="ARBA00046608"/>
    </source>
</evidence>
<dbReference type="GO" id="GO:0043811">
    <property type="term" value="F:phosphate:acyl-[acyl carrier protein] acyltransferase activity"/>
    <property type="evidence" value="ECO:0007669"/>
    <property type="project" value="UniProtKB-UniRule"/>
</dbReference>
<comment type="function">
    <text evidence="10">Catalyzes the reversible formation of acyl-phosphate (acyl-PO(4)) from acyl-[acyl-carrier-protein] (acyl-ACP). This enzyme utilizes acyl-ACP as fatty acyl donor, but not acyl-CoA.</text>
</comment>
<proteinExistence type="inferred from homology"/>
<dbReference type="PANTHER" id="PTHR30100">
    <property type="entry name" value="FATTY ACID/PHOSPHOLIPID SYNTHESIS PROTEIN PLSX"/>
    <property type="match status" value="1"/>
</dbReference>
<keyword evidence="2 10" id="KW-0963">Cytoplasm</keyword>
<dbReference type="PIRSF" id="PIRSF002465">
    <property type="entry name" value="Phsphlp_syn_PlsX"/>
    <property type="match status" value="1"/>
</dbReference>
<reference evidence="11 12" key="1">
    <citation type="journal article" date="2014" name="BMC Genomics">
        <title>Comparison of environmental and isolate Sulfobacillus genomes reveals diverse carbon, sulfur, nitrogen, and hydrogen metabolisms.</title>
        <authorList>
            <person name="Justice N.B."/>
            <person name="Norman A."/>
            <person name="Brown C.T."/>
            <person name="Singh A."/>
            <person name="Thomas B.C."/>
            <person name="Banfield J.F."/>
        </authorList>
    </citation>
    <scope>NUCLEOTIDE SEQUENCE [LARGE SCALE GENOMIC DNA]</scope>
    <source>
        <strain evidence="11">AMDSBA5</strain>
    </source>
</reference>
<dbReference type="Proteomes" id="UP000242705">
    <property type="component" value="Unassembled WGS sequence"/>
</dbReference>
<dbReference type="InterPro" id="IPR003664">
    <property type="entry name" value="FA_synthesis"/>
</dbReference>
<evidence type="ECO:0000256" key="10">
    <source>
        <dbReference type="HAMAP-Rule" id="MF_00019"/>
    </source>
</evidence>
<dbReference type="InterPro" id="IPR012281">
    <property type="entry name" value="Phospholipid_synth_PlsX-like"/>
</dbReference>
<keyword evidence="4 10" id="KW-0808">Transferase</keyword>
<keyword evidence="7 10" id="KW-1208">Phospholipid metabolism</keyword>
<comment type="caution">
    <text evidence="11">The sequence shown here is derived from an EMBL/GenBank/DDBJ whole genome shotgun (WGS) entry which is preliminary data.</text>
</comment>
<evidence type="ECO:0000256" key="1">
    <source>
        <dbReference type="ARBA" id="ARBA00001232"/>
    </source>
</evidence>
<accession>A0A1R0IQJ0</accession>
<name>A0A1R0IQJ0_SULTH</name>
<dbReference type="PANTHER" id="PTHR30100:SF1">
    <property type="entry name" value="PHOSPHATE ACYLTRANSFERASE"/>
    <property type="match status" value="1"/>
</dbReference>
<keyword evidence="11" id="KW-0012">Acyltransferase</keyword>
<evidence type="ECO:0000256" key="5">
    <source>
        <dbReference type="ARBA" id="ARBA00023098"/>
    </source>
</evidence>
<evidence type="ECO:0000256" key="8">
    <source>
        <dbReference type="ARBA" id="ARBA00024069"/>
    </source>
</evidence>
<gene>
    <name evidence="10" type="primary">plsX</name>
    <name evidence="11" type="ORF">C7B47_00870</name>
</gene>
<dbReference type="NCBIfam" id="TIGR00182">
    <property type="entry name" value="plsX"/>
    <property type="match status" value="1"/>
</dbReference>
<comment type="similarity">
    <text evidence="10">Belongs to the PlsX family.</text>
</comment>
<evidence type="ECO:0000256" key="3">
    <source>
        <dbReference type="ARBA" id="ARBA00022516"/>
    </source>
</evidence>
<keyword evidence="5 10" id="KW-0443">Lipid metabolism</keyword>
<evidence type="ECO:0000256" key="2">
    <source>
        <dbReference type="ARBA" id="ARBA00022490"/>
    </source>
</evidence>
<evidence type="ECO:0000256" key="4">
    <source>
        <dbReference type="ARBA" id="ARBA00022679"/>
    </source>
</evidence>
<comment type="subunit">
    <text evidence="9 10">Homodimer. Probably interacts with PlsY.</text>
</comment>
<dbReference type="GO" id="GO:0005737">
    <property type="term" value="C:cytoplasm"/>
    <property type="evidence" value="ECO:0007669"/>
    <property type="project" value="UniProtKB-SubCell"/>
</dbReference>
<keyword evidence="6 10" id="KW-0594">Phospholipid biosynthesis</keyword>
<protein>
    <recommendedName>
        <fullName evidence="8 10">Phosphate acyltransferase</fullName>
        <ecNumber evidence="8 10">2.3.1.274</ecNumber>
    </recommendedName>
    <alternativeName>
        <fullName evidence="10">Acyl-ACP phosphotransacylase</fullName>
    </alternativeName>
    <alternativeName>
        <fullName evidence="10">Acyl-[acyl-carrier-protein]--phosphate acyltransferase</fullName>
    </alternativeName>
    <alternativeName>
        <fullName evidence="10">Phosphate-acyl-ACP acyltransferase</fullName>
    </alternativeName>
</protein>
<dbReference type="EMBL" id="PXYX01000001">
    <property type="protein sequence ID" value="PSR29893.1"/>
    <property type="molecule type" value="Genomic_DNA"/>
</dbReference>
<evidence type="ECO:0000313" key="11">
    <source>
        <dbReference type="EMBL" id="PSR29893.1"/>
    </source>
</evidence>
<dbReference type="GO" id="GO:0006633">
    <property type="term" value="P:fatty acid biosynthetic process"/>
    <property type="evidence" value="ECO:0007669"/>
    <property type="project" value="UniProtKB-UniRule"/>
</dbReference>
<keyword evidence="3 10" id="KW-0444">Lipid biosynthesis</keyword>